<comment type="caution">
    <text evidence="2">The sequence shown here is derived from an EMBL/GenBank/DDBJ whole genome shotgun (WGS) entry which is preliminary data.</text>
</comment>
<feature type="transmembrane region" description="Helical" evidence="1">
    <location>
        <begin position="123"/>
        <end position="142"/>
    </location>
</feature>
<dbReference type="Proteomes" id="UP000474175">
    <property type="component" value="Unassembled WGS sequence"/>
</dbReference>
<organism evidence="2 3">
    <name type="scientific">Spirosoma terrae</name>
    <dbReference type="NCBI Taxonomy" id="1968276"/>
    <lineage>
        <taxon>Bacteria</taxon>
        <taxon>Pseudomonadati</taxon>
        <taxon>Bacteroidota</taxon>
        <taxon>Cytophagia</taxon>
        <taxon>Cytophagales</taxon>
        <taxon>Cytophagaceae</taxon>
        <taxon>Spirosoma</taxon>
    </lineage>
</organism>
<sequence>MTSLLYSASQLTRSPQRPISSKGLKALAVMTVAGLCLVLTRGLLTDNWWFFIMLVWNLCLAFFPLGVVLIVRDLRNAGFRNQWLLLGGIGAWLAFLPNSPYIITDLFHIKNIEYRLLWFDTMSLFVFAQTGLLAGLYSTLIVHRMLRPVIGTEATWATIVGSQLLSGFGIYLGRFGRWNSWDVLTKPMDLFQAIARSYEDHLSVKLTLAYGFVLIVLYVAFWWYVDYDGSQSDGSNPTPQ</sequence>
<feature type="transmembrane region" description="Helical" evidence="1">
    <location>
        <begin position="207"/>
        <end position="225"/>
    </location>
</feature>
<keyword evidence="1" id="KW-0812">Transmembrane</keyword>
<accession>A0A6L9LAD1</accession>
<dbReference type="Pfam" id="PF07099">
    <property type="entry name" value="DUF1361"/>
    <property type="match status" value="1"/>
</dbReference>
<dbReference type="EMBL" id="JAAFZH010000011">
    <property type="protein sequence ID" value="NDU97476.1"/>
    <property type="molecule type" value="Genomic_DNA"/>
</dbReference>
<protein>
    <submittedName>
        <fullName evidence="2">DUF1361 domain-containing protein</fullName>
    </submittedName>
</protein>
<reference evidence="2 3" key="1">
    <citation type="submission" date="2020-02" db="EMBL/GenBank/DDBJ databases">
        <title>Draft genome sequence of two Spirosoma agri KCTC 52727 and Spirosoma terrae KCTC 52035.</title>
        <authorList>
            <person name="Rojas J."/>
            <person name="Ambika Manirajan B."/>
            <person name="Suarez C."/>
            <person name="Ratering S."/>
            <person name="Schnell S."/>
        </authorList>
    </citation>
    <scope>NUCLEOTIDE SEQUENCE [LARGE SCALE GENOMIC DNA]</scope>
    <source>
        <strain evidence="2 3">KCTC 52035</strain>
    </source>
</reference>
<dbReference type="InterPro" id="IPR009793">
    <property type="entry name" value="DUF1361"/>
</dbReference>
<feature type="transmembrane region" description="Helical" evidence="1">
    <location>
        <begin position="48"/>
        <end position="71"/>
    </location>
</feature>
<feature type="transmembrane region" description="Helical" evidence="1">
    <location>
        <begin position="23"/>
        <end position="42"/>
    </location>
</feature>
<proteinExistence type="predicted"/>
<gene>
    <name evidence="2" type="ORF">GK108_21515</name>
</gene>
<name>A0A6L9LAD1_9BACT</name>
<dbReference type="AlphaFoldDB" id="A0A6L9LAD1"/>
<evidence type="ECO:0000313" key="2">
    <source>
        <dbReference type="EMBL" id="NDU97476.1"/>
    </source>
</evidence>
<evidence type="ECO:0000256" key="1">
    <source>
        <dbReference type="SAM" id="Phobius"/>
    </source>
</evidence>
<keyword evidence="1" id="KW-1133">Transmembrane helix</keyword>
<keyword evidence="1" id="KW-0472">Membrane</keyword>
<evidence type="ECO:0000313" key="3">
    <source>
        <dbReference type="Proteomes" id="UP000474175"/>
    </source>
</evidence>
<feature type="transmembrane region" description="Helical" evidence="1">
    <location>
        <begin position="83"/>
        <end position="103"/>
    </location>
</feature>
<keyword evidence="3" id="KW-1185">Reference proteome</keyword>